<keyword evidence="4" id="KW-0689">Ribosomal protein</keyword>
<dbReference type="PIRSF" id="PIRSF036996">
    <property type="entry name" value="RSM23"/>
    <property type="match status" value="1"/>
</dbReference>
<dbReference type="InterPro" id="IPR019368">
    <property type="entry name" value="Ribosomal_mS29"/>
</dbReference>
<feature type="region of interest" description="Disordered" evidence="8">
    <location>
        <begin position="442"/>
        <end position="461"/>
    </location>
</feature>
<dbReference type="GeneID" id="26839752"/>
<evidence type="ECO:0000256" key="1">
    <source>
        <dbReference type="ARBA" id="ARBA00004173"/>
    </source>
</evidence>
<evidence type="ECO:0000256" key="4">
    <source>
        <dbReference type="ARBA" id="ARBA00022980"/>
    </source>
</evidence>
<sequence length="495" mass="56382">MLKLSFDTLSRTASRQVPTNVIRSFSGSAYVFAKAAPKLKDGKKKAKQGFKNKGAESKTAKVKKGGMTHLKFKDAVRSLKFEKSATDFTQLNIKDISYGSLKSITSTVVKYNDYTEKALQDLDSFKKYQYHELFSKPVSMVSNNTLKLDEQFISKLESPSKDNRLCLLGEKGVGKSVLLSQAKALAISKYDKDVILLHLDHPQKLIEGSSDYIYNKRIEKYQQPMFTKRWIKKLRAANEEIFKKLPLTRDISFTAKKKEYNLKKGENTLYDFILYNHDFGKVAPTSAFTFLVEEIMHHSKEVPVLVSIDDFNALTSETLTKYRHTDFEPIHFTDFEMGSFILKLASGELSFAKGGVLLAESKDIAYGHTLPVGLGIEQYDPYYKQHQCDYEVANSLLQNGGVSSMTVENLTKDQCRELYNFWDATGVLRVREYPTNEDYKTSEQIADEQAARRSGEEEEKYVYDPEEQFEKLVQNNFTISSGNPGHLIKTTTLSY</sequence>
<dbReference type="Proteomes" id="UP000054251">
    <property type="component" value="Unassembled WGS sequence"/>
</dbReference>
<feature type="compositionally biased region" description="Basic and acidic residues" evidence="8">
    <location>
        <begin position="449"/>
        <end position="461"/>
    </location>
</feature>
<evidence type="ECO:0000256" key="6">
    <source>
        <dbReference type="ARBA" id="ARBA00023274"/>
    </source>
</evidence>
<proteinExistence type="inferred from homology"/>
<evidence type="ECO:0000256" key="2">
    <source>
        <dbReference type="ARBA" id="ARBA00009863"/>
    </source>
</evidence>
<dbReference type="InterPro" id="IPR027417">
    <property type="entry name" value="P-loop_NTPase"/>
</dbReference>
<keyword evidence="6" id="KW-0687">Ribonucleoprotein</keyword>
<dbReference type="AlphaFoldDB" id="A0A0V1PZD2"/>
<dbReference type="PANTHER" id="PTHR12810">
    <property type="entry name" value="MITOCHONDRIAL 28S RIBOSOMAL PROTEIN S29"/>
    <property type="match status" value="1"/>
</dbReference>
<evidence type="ECO:0000256" key="8">
    <source>
        <dbReference type="SAM" id="MobiDB-lite"/>
    </source>
</evidence>
<keyword evidence="5" id="KW-0496">Mitochondrion</keyword>
<comment type="subcellular location">
    <subcellularLocation>
        <location evidence="1">Mitochondrion</location>
    </subcellularLocation>
</comment>
<evidence type="ECO:0000313" key="10">
    <source>
        <dbReference type="Proteomes" id="UP000054251"/>
    </source>
</evidence>
<comment type="similarity">
    <text evidence="2">Belongs to the mitochondrion-specific ribosomal protein mS29 family.</text>
</comment>
<dbReference type="GO" id="GO:0032543">
    <property type="term" value="P:mitochondrial translation"/>
    <property type="evidence" value="ECO:0007669"/>
    <property type="project" value="InterPro"/>
</dbReference>
<dbReference type="PANTHER" id="PTHR12810:SF0">
    <property type="entry name" value="SMALL RIBOSOMAL SUBUNIT PROTEIN MS29"/>
    <property type="match status" value="1"/>
</dbReference>
<dbReference type="EMBL" id="LMYN01000051">
    <property type="protein sequence ID" value="KSA01522.1"/>
    <property type="molecule type" value="Genomic_DNA"/>
</dbReference>
<protein>
    <recommendedName>
        <fullName evidence="7">Small ribosomal subunit protein mS29</fullName>
    </recommendedName>
</protein>
<evidence type="ECO:0000256" key="5">
    <source>
        <dbReference type="ARBA" id="ARBA00023128"/>
    </source>
</evidence>
<dbReference type="InterPro" id="IPR017082">
    <property type="entry name" value="Ribosomal_mS29_fun"/>
</dbReference>
<dbReference type="GO" id="GO:0003735">
    <property type="term" value="F:structural constituent of ribosome"/>
    <property type="evidence" value="ECO:0007669"/>
    <property type="project" value="TreeGrafter"/>
</dbReference>
<evidence type="ECO:0000313" key="9">
    <source>
        <dbReference type="EMBL" id="KSA01522.1"/>
    </source>
</evidence>
<accession>A0A0V1PZD2</accession>
<keyword evidence="10" id="KW-1185">Reference proteome</keyword>
<gene>
    <name evidence="9" type="ORF">AC631_02743</name>
</gene>
<evidence type="ECO:0000256" key="3">
    <source>
        <dbReference type="ARBA" id="ARBA00022946"/>
    </source>
</evidence>
<dbReference type="GO" id="GO:0005763">
    <property type="term" value="C:mitochondrial small ribosomal subunit"/>
    <property type="evidence" value="ECO:0007669"/>
    <property type="project" value="InterPro"/>
</dbReference>
<name>A0A0V1PZD2_9ASCO</name>
<comment type="caution">
    <text evidence="9">The sequence shown here is derived from an EMBL/GenBank/DDBJ whole genome shotgun (WGS) entry which is preliminary data.</text>
</comment>
<keyword evidence="3" id="KW-0809">Transit peptide</keyword>
<dbReference type="Gene3D" id="3.40.50.300">
    <property type="entry name" value="P-loop containing nucleotide triphosphate hydrolases"/>
    <property type="match status" value="1"/>
</dbReference>
<dbReference type="OrthoDB" id="274828at2759"/>
<dbReference type="Pfam" id="PF10236">
    <property type="entry name" value="DAP3"/>
    <property type="match status" value="1"/>
</dbReference>
<reference evidence="9 10" key="1">
    <citation type="submission" date="2015-11" db="EMBL/GenBank/DDBJ databases">
        <title>The genome of Debaryomyces fabryi.</title>
        <authorList>
            <person name="Tafer H."/>
            <person name="Lopandic K."/>
        </authorList>
    </citation>
    <scope>NUCLEOTIDE SEQUENCE [LARGE SCALE GENOMIC DNA]</scope>
    <source>
        <strain evidence="9 10">CBS 789</strain>
    </source>
</reference>
<dbReference type="RefSeq" id="XP_015467624.1">
    <property type="nucleotide sequence ID" value="XM_015611573.1"/>
</dbReference>
<organism evidence="9 10">
    <name type="scientific">Debaryomyces fabryi</name>
    <dbReference type="NCBI Taxonomy" id="58627"/>
    <lineage>
        <taxon>Eukaryota</taxon>
        <taxon>Fungi</taxon>
        <taxon>Dikarya</taxon>
        <taxon>Ascomycota</taxon>
        <taxon>Saccharomycotina</taxon>
        <taxon>Pichiomycetes</taxon>
        <taxon>Debaryomycetaceae</taxon>
        <taxon>Debaryomyces</taxon>
    </lineage>
</organism>
<evidence type="ECO:0000256" key="7">
    <source>
        <dbReference type="ARBA" id="ARBA00035140"/>
    </source>
</evidence>